<dbReference type="PANTHER" id="PTHR13522">
    <property type="entry name" value="U6 SNRNA PHOSPHODIESTERASE 1"/>
    <property type="match status" value="1"/>
</dbReference>
<keyword evidence="9" id="KW-1185">Reference proteome</keyword>
<gene>
    <name evidence="8" type="ORF">VP01_2030g2</name>
</gene>
<dbReference type="STRING" id="27349.A0A0L6VCX7"/>
<evidence type="ECO:0000256" key="1">
    <source>
        <dbReference type="ARBA" id="ARBA00022722"/>
    </source>
</evidence>
<dbReference type="AlphaFoldDB" id="A0A0L6VCX7"/>
<evidence type="ECO:0000313" key="9">
    <source>
        <dbReference type="Proteomes" id="UP000037035"/>
    </source>
</evidence>
<feature type="compositionally biased region" description="Polar residues" evidence="7">
    <location>
        <begin position="1"/>
        <end position="11"/>
    </location>
</feature>
<comment type="caution">
    <text evidence="8">The sequence shown here is derived from an EMBL/GenBank/DDBJ whole genome shotgun (WGS) entry which is preliminary data.</text>
</comment>
<dbReference type="GO" id="GO:0016829">
    <property type="term" value="F:lyase activity"/>
    <property type="evidence" value="ECO:0007669"/>
    <property type="project" value="UniProtKB-KW"/>
</dbReference>
<keyword evidence="3" id="KW-0456">Lyase</keyword>
<name>A0A0L6VCX7_9BASI</name>
<evidence type="ECO:0000256" key="3">
    <source>
        <dbReference type="ARBA" id="ARBA00023239"/>
    </source>
</evidence>
<accession>A0A0L6VCX7</accession>
<evidence type="ECO:0000256" key="6">
    <source>
        <dbReference type="ARBA" id="ARBA00030030"/>
    </source>
</evidence>
<reference evidence="8 9" key="1">
    <citation type="submission" date="2015-08" db="EMBL/GenBank/DDBJ databases">
        <title>Next Generation Sequencing and Analysis of the Genome of Puccinia sorghi L Schw, the Causal Agent of Maize Common Rust.</title>
        <authorList>
            <person name="Rochi L."/>
            <person name="Burguener G."/>
            <person name="Darino M."/>
            <person name="Turjanski A."/>
            <person name="Kreff E."/>
            <person name="Dieguez M.J."/>
            <person name="Sacco F."/>
        </authorList>
    </citation>
    <scope>NUCLEOTIDE SEQUENCE [LARGE SCALE GENOMIC DNA]</scope>
    <source>
        <strain evidence="8 9">RO10H11247</strain>
    </source>
</reference>
<sequence>MEKQPTSQGTTELDKSSSGKKQKRKLPAPSFASSKAPDGLVNDPSLHQGRKRARPHVDGDWPTHIYIPIKLEAKSKHSLGKVVTQLSKEDQSKVWHSLIHSDFEEFSLHLSLSRPLFLKTNERDNFINQMKKFISGIKLFEIYFSAFSNLMNDDCTRGFLALEVGNGHSDVSKLFYSSILNELLKEIDKVLEMYCQPKYYENPRFHVSIAWCLINQENIHQTKHTSHHLLSSSLLQSLNDIQLDEIRNIPWKVDYFNVVIGKTIHQITLG</sequence>
<evidence type="ECO:0000256" key="7">
    <source>
        <dbReference type="SAM" id="MobiDB-lite"/>
    </source>
</evidence>
<dbReference type="VEuPathDB" id="FungiDB:VP01_2030g2"/>
<dbReference type="Pfam" id="PF09749">
    <property type="entry name" value="HVSL"/>
    <property type="match status" value="1"/>
</dbReference>
<dbReference type="InterPro" id="IPR027521">
    <property type="entry name" value="Usb1"/>
</dbReference>
<feature type="region of interest" description="Disordered" evidence="7">
    <location>
        <begin position="1"/>
        <end position="57"/>
    </location>
</feature>
<evidence type="ECO:0000313" key="8">
    <source>
        <dbReference type="EMBL" id="KNZ57960.1"/>
    </source>
</evidence>
<evidence type="ECO:0000256" key="2">
    <source>
        <dbReference type="ARBA" id="ARBA00022801"/>
    </source>
</evidence>
<dbReference type="PANTHER" id="PTHR13522:SF3">
    <property type="entry name" value="U6 SNRNA PHOSPHODIESTERASE 1"/>
    <property type="match status" value="1"/>
</dbReference>
<dbReference type="GO" id="GO:0000175">
    <property type="term" value="F:3'-5'-RNA exonuclease activity"/>
    <property type="evidence" value="ECO:0007669"/>
    <property type="project" value="TreeGrafter"/>
</dbReference>
<dbReference type="Proteomes" id="UP000037035">
    <property type="component" value="Unassembled WGS sequence"/>
</dbReference>
<dbReference type="OrthoDB" id="49151at2759"/>
<keyword evidence="1" id="KW-0540">Nuclease</keyword>
<keyword evidence="4" id="KW-0539">Nucleus</keyword>
<dbReference type="GO" id="GO:0034477">
    <property type="term" value="P:U6 snRNA 3'-end processing"/>
    <property type="evidence" value="ECO:0007669"/>
    <property type="project" value="InterPro"/>
</dbReference>
<organism evidence="8 9">
    <name type="scientific">Puccinia sorghi</name>
    <dbReference type="NCBI Taxonomy" id="27349"/>
    <lineage>
        <taxon>Eukaryota</taxon>
        <taxon>Fungi</taxon>
        <taxon>Dikarya</taxon>
        <taxon>Basidiomycota</taxon>
        <taxon>Pucciniomycotina</taxon>
        <taxon>Pucciniomycetes</taxon>
        <taxon>Pucciniales</taxon>
        <taxon>Pucciniaceae</taxon>
        <taxon>Puccinia</taxon>
    </lineage>
</organism>
<dbReference type="GO" id="GO:0005634">
    <property type="term" value="C:nucleus"/>
    <property type="evidence" value="ECO:0007669"/>
    <property type="project" value="TreeGrafter"/>
</dbReference>
<dbReference type="Gene3D" id="3.90.1140.10">
    <property type="entry name" value="Cyclic phosphodiesterase"/>
    <property type="match status" value="1"/>
</dbReference>
<evidence type="ECO:0000256" key="4">
    <source>
        <dbReference type="ARBA" id="ARBA00023242"/>
    </source>
</evidence>
<proteinExistence type="predicted"/>
<evidence type="ECO:0000256" key="5">
    <source>
        <dbReference type="ARBA" id="ARBA00029543"/>
    </source>
</evidence>
<dbReference type="EMBL" id="LAVV01006872">
    <property type="protein sequence ID" value="KNZ57960.1"/>
    <property type="molecule type" value="Genomic_DNA"/>
</dbReference>
<keyword evidence="2" id="KW-0378">Hydrolase</keyword>
<protein>
    <recommendedName>
        <fullName evidence="5">U6 snRNA phosphodiesterase 1</fullName>
    </recommendedName>
    <alternativeName>
        <fullName evidence="6">3'-5' RNA exonuclease USB1</fullName>
    </alternativeName>
</protein>